<dbReference type="AlphaFoldDB" id="A0A5J4U7Z0"/>
<organism evidence="2 3">
    <name type="scientific">Streblomastix strix</name>
    <dbReference type="NCBI Taxonomy" id="222440"/>
    <lineage>
        <taxon>Eukaryota</taxon>
        <taxon>Metamonada</taxon>
        <taxon>Preaxostyla</taxon>
        <taxon>Oxymonadida</taxon>
        <taxon>Streblomastigidae</taxon>
        <taxon>Streblomastix</taxon>
    </lineage>
</organism>
<evidence type="ECO:0000313" key="3">
    <source>
        <dbReference type="Proteomes" id="UP000324800"/>
    </source>
</evidence>
<comment type="caution">
    <text evidence="2">The sequence shown here is derived from an EMBL/GenBank/DDBJ whole genome shotgun (WGS) entry which is preliminary data.</text>
</comment>
<reference evidence="2 3" key="1">
    <citation type="submission" date="2019-03" db="EMBL/GenBank/DDBJ databases">
        <title>Single cell metagenomics reveals metabolic interactions within the superorganism composed of flagellate Streblomastix strix and complex community of Bacteroidetes bacteria on its surface.</title>
        <authorList>
            <person name="Treitli S.C."/>
            <person name="Kolisko M."/>
            <person name="Husnik F."/>
            <person name="Keeling P."/>
            <person name="Hampl V."/>
        </authorList>
    </citation>
    <scope>NUCLEOTIDE SEQUENCE [LARGE SCALE GENOMIC DNA]</scope>
    <source>
        <strain evidence="2">ST1C</strain>
    </source>
</reference>
<protein>
    <submittedName>
        <fullName evidence="2">Uncharacterized protein</fullName>
    </submittedName>
</protein>
<sequence length="118" mass="12832">MFSEPSGQKQIVWKGCLKNTDLGPQGCCQVPAFLLQHISLERDLPQGHGQRVIGFWFYQKAPTLNPQPYYPCNIALGAVPAPNRADGSNVKASRPQKGFRGKGIGVNGGGGDVYRVYD</sequence>
<gene>
    <name evidence="2" type="ORF">EZS28_038142</name>
</gene>
<feature type="region of interest" description="Disordered" evidence="1">
    <location>
        <begin position="84"/>
        <end position="103"/>
    </location>
</feature>
<name>A0A5J4U7Z0_9EUKA</name>
<proteinExistence type="predicted"/>
<evidence type="ECO:0000313" key="2">
    <source>
        <dbReference type="EMBL" id="KAA6366330.1"/>
    </source>
</evidence>
<accession>A0A5J4U7Z0</accession>
<dbReference type="EMBL" id="SNRW01019487">
    <property type="protein sequence ID" value="KAA6366330.1"/>
    <property type="molecule type" value="Genomic_DNA"/>
</dbReference>
<evidence type="ECO:0000256" key="1">
    <source>
        <dbReference type="SAM" id="MobiDB-lite"/>
    </source>
</evidence>
<dbReference type="Proteomes" id="UP000324800">
    <property type="component" value="Unassembled WGS sequence"/>
</dbReference>